<dbReference type="InterPro" id="IPR016024">
    <property type="entry name" value="ARM-type_fold"/>
</dbReference>
<dbReference type="InterPro" id="IPR000403">
    <property type="entry name" value="PI3/4_kinase_cat_dom"/>
</dbReference>
<dbReference type="RefSeq" id="XP_058340031.1">
    <property type="nucleotide sequence ID" value="XM_058489150.1"/>
</dbReference>
<accession>A0AAD7XW23</accession>
<feature type="region of interest" description="Disordered" evidence="5">
    <location>
        <begin position="137"/>
        <end position="160"/>
    </location>
</feature>
<name>A0AAD7XW23_9FUNG</name>
<dbReference type="SUPFAM" id="SSF56112">
    <property type="entry name" value="Protein kinase-like (PK-like)"/>
    <property type="match status" value="1"/>
</dbReference>
<dbReference type="InterPro" id="IPR018936">
    <property type="entry name" value="PI3/4_kinase_CS"/>
</dbReference>
<dbReference type="GO" id="GO:0048015">
    <property type="term" value="P:phosphatidylinositol-mediated signaling"/>
    <property type="evidence" value="ECO:0007669"/>
    <property type="project" value="TreeGrafter"/>
</dbReference>
<dbReference type="Gene3D" id="6.10.140.1260">
    <property type="match status" value="1"/>
</dbReference>
<dbReference type="CDD" id="cd05168">
    <property type="entry name" value="PI4Kc_III_beta"/>
    <property type="match status" value="1"/>
</dbReference>
<dbReference type="PROSITE" id="PS00916">
    <property type="entry name" value="PI3_4_KINASE_2"/>
    <property type="match status" value="1"/>
</dbReference>
<feature type="compositionally biased region" description="Polar residues" evidence="5">
    <location>
        <begin position="349"/>
        <end position="375"/>
    </location>
</feature>
<dbReference type="SUPFAM" id="SSF48371">
    <property type="entry name" value="ARM repeat"/>
    <property type="match status" value="1"/>
</dbReference>
<keyword evidence="3" id="KW-0808">Transferase</keyword>
<reference evidence="8 9" key="1">
    <citation type="submission" date="2023-03" db="EMBL/GenBank/DDBJ databases">
        <title>Genome sequence of Lichtheimia ornata CBS 291.66.</title>
        <authorList>
            <person name="Mohabir J.T."/>
            <person name="Shea T.P."/>
            <person name="Kurbessoian T."/>
            <person name="Berby B."/>
            <person name="Fontaine J."/>
            <person name="Livny J."/>
            <person name="Gnirke A."/>
            <person name="Stajich J.E."/>
            <person name="Cuomo C.A."/>
        </authorList>
    </citation>
    <scope>NUCLEOTIDE SEQUENCE [LARGE SCALE GENOMIC DNA]</scope>
    <source>
        <strain evidence="8">CBS 291.66</strain>
    </source>
</reference>
<dbReference type="InterPro" id="IPR049160">
    <property type="entry name" value="PI4KB-PIK1_PIK"/>
</dbReference>
<dbReference type="Proteomes" id="UP001234581">
    <property type="component" value="Unassembled WGS sequence"/>
</dbReference>
<evidence type="ECO:0000256" key="5">
    <source>
        <dbReference type="SAM" id="MobiDB-lite"/>
    </source>
</evidence>
<evidence type="ECO:0000256" key="4">
    <source>
        <dbReference type="ARBA" id="ARBA00022777"/>
    </source>
</evidence>
<evidence type="ECO:0000259" key="6">
    <source>
        <dbReference type="PROSITE" id="PS50290"/>
    </source>
</evidence>
<feature type="compositionally biased region" description="Polar residues" evidence="5">
    <location>
        <begin position="146"/>
        <end position="160"/>
    </location>
</feature>
<keyword evidence="9" id="KW-1185">Reference proteome</keyword>
<dbReference type="GeneID" id="83216560"/>
<gene>
    <name evidence="8" type="ORF">O0I10_009153</name>
</gene>
<feature type="compositionally biased region" description="Low complexity" evidence="5">
    <location>
        <begin position="387"/>
        <end position="399"/>
    </location>
</feature>
<evidence type="ECO:0000256" key="2">
    <source>
        <dbReference type="ARBA" id="ARBA00012169"/>
    </source>
</evidence>
<dbReference type="GO" id="GO:0005737">
    <property type="term" value="C:cytoplasm"/>
    <property type="evidence" value="ECO:0007669"/>
    <property type="project" value="TreeGrafter"/>
</dbReference>
<dbReference type="EMBL" id="JARTCD010000052">
    <property type="protein sequence ID" value="KAJ8655118.1"/>
    <property type="molecule type" value="Genomic_DNA"/>
</dbReference>
<comment type="caution">
    <text evidence="8">The sequence shown here is derived from an EMBL/GenBank/DDBJ whole genome shotgun (WGS) entry which is preliminary data.</text>
</comment>
<feature type="domain" description="PI3K/PI4K catalytic" evidence="6">
    <location>
        <begin position="790"/>
        <end position="1064"/>
    </location>
</feature>
<dbReference type="GO" id="GO:0004430">
    <property type="term" value="F:1-phosphatidylinositol 4-kinase activity"/>
    <property type="evidence" value="ECO:0007669"/>
    <property type="project" value="UniProtKB-EC"/>
</dbReference>
<sequence length="1079" mass="119548">MSNALLLRLFTSEFFNSWIAVSYLFRYPDNVGIQHYLCSELKKFPISEVEFFLPQLMHLLISRPTESVALECFLVEMCEKSTHMAIMSLWYLQAYLSDLSATPSSSSFELCKRVLNKCQAIVFSDTTTTTTTTTAAAAAEEEDTTSQHGGASSTSLNVGMSTHRVRENVVPAVVGIGAMLAGIGQPLMTRPAGDIAIAQGRRTRVLSISSSNAPALARRNTLSGPSTTSPRPDHEDEDEHDGNDQEETRAVSTSSDIVSPMPHYSHLKHDSPYHSVSQPDLPIAKRRSAYLNLFASSPSLEDLHRGKAFSVSRYIKSAHQKLNRKIRPSSTPSNKALSAVFDPKLTAMGQSTVPTNSAPQSPALSQFSESSSEDPFNNKKASVPRISTTSTSAATASSSDNDEEHEEHEESSDDEEYSALSQLSRDHRRSLLRSNYFRSEMQFLLALVDIATRLVIVPKQARTSALNAELTLLNHNLPAEICIPLWCPATAEKPHHHRVVRISPSDAVVLNSAERAPYLLMIEVLDDELSFDDDYISALHRMRRLKRASLKKKKKQQQQQLPQRVGSPLSIVSSPRSPEDETIDIAESLGSPSGSIMAGVTDSIATTGDGLGINKQSLDEYDQQSIRSPTTPEASSSSSPVPVAPSARSSNEQSLQLQPTPRDRRSEFSAGVYAERMRTAAIMLAQLQQNAHTASPAPGKGNTPSAKSRQNTEEIRQRIIKEMMALEEQRMAAMKNGDVSSGVVEGGGPSPGTTAAAGAAAGEIIEDEQLVQWVVDKDDPSAAVFSEDWEVKKARIRASSPYGHLPNWRLLSVIVKHGSDLRQEQFAVQLIREMQRIWEDTGVDVWVKYFRVLVTSDSSGLIETIRNTISIHSIKKEAYTRGWNTKGTVYTLGEYYERHFGPPTSDEYIKAQDAFMRSLAGYSIACYILQIKDRHNGNILIDNEGHLIHIDFGFFLSNSPGSVGFEMAPFKLPQEYIDLMGGVHGEKFAEYKALMKAAFLAVRKHCENIILLVEMMCKDNKLPCFQNGEQTVQQLRDRFHLQLTEPQAEEFVDKMIMSSCCNVFTRLYDTYQYYSQGIL</sequence>
<evidence type="ECO:0000313" key="8">
    <source>
        <dbReference type="EMBL" id="KAJ8655118.1"/>
    </source>
</evidence>
<dbReference type="Pfam" id="PF00454">
    <property type="entry name" value="PI3_PI4_kinase"/>
    <property type="match status" value="1"/>
</dbReference>
<evidence type="ECO:0000256" key="3">
    <source>
        <dbReference type="ARBA" id="ARBA00022679"/>
    </source>
</evidence>
<dbReference type="InterPro" id="IPR001263">
    <property type="entry name" value="PI3K_accessory_dom"/>
</dbReference>
<dbReference type="InterPro" id="IPR036940">
    <property type="entry name" value="PI3/4_kinase_cat_sf"/>
</dbReference>
<feature type="region of interest" description="Disordered" evidence="5">
    <location>
        <begin position="208"/>
        <end position="259"/>
    </location>
</feature>
<feature type="region of interest" description="Disordered" evidence="5">
    <location>
        <begin position="349"/>
        <end position="421"/>
    </location>
</feature>
<dbReference type="Gene3D" id="3.30.1010.10">
    <property type="entry name" value="Phosphatidylinositol 3-kinase Catalytic Subunit, Chain A, domain 4"/>
    <property type="match status" value="1"/>
</dbReference>
<feature type="region of interest" description="Disordered" evidence="5">
    <location>
        <begin position="689"/>
        <end position="712"/>
    </location>
</feature>
<organism evidence="8 9">
    <name type="scientific">Lichtheimia ornata</name>
    <dbReference type="NCBI Taxonomy" id="688661"/>
    <lineage>
        <taxon>Eukaryota</taxon>
        <taxon>Fungi</taxon>
        <taxon>Fungi incertae sedis</taxon>
        <taxon>Mucoromycota</taxon>
        <taxon>Mucoromycotina</taxon>
        <taxon>Mucoromycetes</taxon>
        <taxon>Mucorales</taxon>
        <taxon>Lichtheimiaceae</taxon>
        <taxon>Lichtheimia</taxon>
    </lineage>
</organism>
<dbReference type="SMART" id="SM00146">
    <property type="entry name" value="PI3Kc"/>
    <property type="match status" value="1"/>
</dbReference>
<dbReference type="InterPro" id="IPR021601">
    <property type="entry name" value="Phosphatidylino_kinase_fungi"/>
</dbReference>
<feature type="compositionally biased region" description="Basic residues" evidence="5">
    <location>
        <begin position="547"/>
        <end position="556"/>
    </location>
</feature>
<dbReference type="Pfam" id="PF11522">
    <property type="entry name" value="Pik1"/>
    <property type="match status" value="1"/>
</dbReference>
<dbReference type="PANTHER" id="PTHR10048:SF22">
    <property type="entry name" value="PHOSPHATIDYLINOSITOL 4-KINASE BETA"/>
    <property type="match status" value="1"/>
</dbReference>
<feature type="region of interest" description="Disordered" evidence="5">
    <location>
        <begin position="547"/>
        <end position="581"/>
    </location>
</feature>
<dbReference type="InterPro" id="IPR057754">
    <property type="entry name" value="PI4-kinase_beta/PIK1_cat"/>
</dbReference>
<feature type="region of interest" description="Disordered" evidence="5">
    <location>
        <begin position="620"/>
        <end position="666"/>
    </location>
</feature>
<dbReference type="InterPro" id="IPR011009">
    <property type="entry name" value="Kinase-like_dom_sf"/>
</dbReference>
<dbReference type="GO" id="GO:0046854">
    <property type="term" value="P:phosphatidylinositol phosphate biosynthetic process"/>
    <property type="evidence" value="ECO:0007669"/>
    <property type="project" value="InterPro"/>
</dbReference>
<dbReference type="Pfam" id="PF21245">
    <property type="entry name" value="PI4KB-PIK1_PIK"/>
    <property type="match status" value="1"/>
</dbReference>
<comment type="catalytic activity">
    <reaction evidence="1">
        <text>a 1,2-diacyl-sn-glycero-3-phospho-(1D-myo-inositol) + ATP = a 1,2-diacyl-sn-glycero-3-phospho-(1D-myo-inositol 4-phosphate) + ADP + H(+)</text>
        <dbReference type="Rhea" id="RHEA:19877"/>
        <dbReference type="ChEBI" id="CHEBI:15378"/>
        <dbReference type="ChEBI" id="CHEBI:30616"/>
        <dbReference type="ChEBI" id="CHEBI:57880"/>
        <dbReference type="ChEBI" id="CHEBI:58178"/>
        <dbReference type="ChEBI" id="CHEBI:456216"/>
        <dbReference type="EC" id="2.7.1.67"/>
    </reaction>
</comment>
<protein>
    <recommendedName>
        <fullName evidence="2">1-phosphatidylinositol 4-kinase</fullName>
        <ecNumber evidence="2">2.7.1.67</ecNumber>
    </recommendedName>
</protein>
<dbReference type="PROSITE" id="PS50290">
    <property type="entry name" value="PI3_4_KINASE_3"/>
    <property type="match status" value="1"/>
</dbReference>
<dbReference type="FunFam" id="1.10.1070.11:FF:000016">
    <property type="entry name" value="PIK1p Phosphatidylinositol 4-kinase"/>
    <property type="match status" value="1"/>
</dbReference>
<feature type="compositionally biased region" description="Polar residues" evidence="5">
    <location>
        <begin position="220"/>
        <end position="230"/>
    </location>
</feature>
<evidence type="ECO:0000259" key="7">
    <source>
        <dbReference type="PROSITE" id="PS51545"/>
    </source>
</evidence>
<feature type="compositionally biased region" description="Low complexity" evidence="5">
    <location>
        <begin position="627"/>
        <end position="650"/>
    </location>
</feature>
<feature type="domain" description="PIK helical" evidence="7">
    <location>
        <begin position="1"/>
        <end position="117"/>
    </location>
</feature>
<proteinExistence type="predicted"/>
<evidence type="ECO:0000313" key="9">
    <source>
        <dbReference type="Proteomes" id="UP001234581"/>
    </source>
</evidence>
<keyword evidence="4" id="KW-0418">Kinase</keyword>
<evidence type="ECO:0000256" key="1">
    <source>
        <dbReference type="ARBA" id="ARBA00001686"/>
    </source>
</evidence>
<dbReference type="Gene3D" id="1.10.1070.11">
    <property type="entry name" value="Phosphatidylinositol 3-/4-kinase, catalytic domain"/>
    <property type="match status" value="1"/>
</dbReference>
<dbReference type="PANTHER" id="PTHR10048">
    <property type="entry name" value="PHOSPHATIDYLINOSITOL KINASE"/>
    <property type="match status" value="1"/>
</dbReference>
<dbReference type="EC" id="2.7.1.67" evidence="2"/>
<dbReference type="InterPro" id="IPR015433">
    <property type="entry name" value="PI3/4_kinase"/>
</dbReference>
<dbReference type="AlphaFoldDB" id="A0AAD7XW23"/>
<feature type="compositionally biased region" description="Acidic residues" evidence="5">
    <location>
        <begin position="400"/>
        <end position="417"/>
    </location>
</feature>
<dbReference type="PROSITE" id="PS51545">
    <property type="entry name" value="PIK_HELICAL"/>
    <property type="match status" value="1"/>
</dbReference>
<dbReference type="GO" id="GO:0016020">
    <property type="term" value="C:membrane"/>
    <property type="evidence" value="ECO:0007669"/>
    <property type="project" value="TreeGrafter"/>
</dbReference>